<dbReference type="Gene3D" id="3.40.50.150">
    <property type="entry name" value="Vaccinia Virus protein VP39"/>
    <property type="match status" value="1"/>
</dbReference>
<dbReference type="AlphaFoldDB" id="A0A1X0NXB7"/>
<sequence>MCSPLEEVKTIPKTRGGGTFSDPGTINLHGNDFSWEEKMEELSSDERKLVDEYLCRCQEEVRQLDLENLEFPITVCETEGNSWDSHYKVNKRHFPLKNYIVLAFPLLKSICSSQSQNECKYIVECGCGTGSTLLPLMRQFKDNIHFVGFDVSHSAVSTLLEHPIAREFTGQGSLTAFPYDISGVGTLSSDEPEKVRARKEYRDLKGTLVEKVPGCNVGVNGVILVFVLSSLPSFKSMLYALKELGSVLKNDGLLFFRDYAVPDHNLFRFVKQSNPTTNSLSFCKGDGTLQMFFEINFTRELFRLAGFEEVDGQGLQYHCNRIVNRKNGKKMDKVFINGTFKLSTSCSSD</sequence>
<evidence type="ECO:0000256" key="4">
    <source>
        <dbReference type="PIRNR" id="PIRNR037755"/>
    </source>
</evidence>
<dbReference type="InterPro" id="IPR029063">
    <property type="entry name" value="SAM-dependent_MTases_sf"/>
</dbReference>
<name>A0A1X0NXB7_9TRYP</name>
<dbReference type="PIRSF" id="PIRSF037755">
    <property type="entry name" value="Mettl2_prd"/>
    <property type="match status" value="1"/>
</dbReference>
<keyword evidence="3 4" id="KW-0808">Transferase</keyword>
<dbReference type="GeneID" id="39984862"/>
<keyword evidence="6" id="KW-1185">Reference proteome</keyword>
<dbReference type="EC" id="2.1.1.-" evidence="4"/>
<evidence type="ECO:0000313" key="6">
    <source>
        <dbReference type="Proteomes" id="UP000192257"/>
    </source>
</evidence>
<keyword evidence="2 4" id="KW-0489">Methyltransferase</keyword>
<evidence type="ECO:0000313" key="5">
    <source>
        <dbReference type="EMBL" id="ORC89332.1"/>
    </source>
</evidence>
<comment type="similarity">
    <text evidence="1 4">Belongs to the methyltransferase superfamily. METL family.</text>
</comment>
<evidence type="ECO:0000256" key="1">
    <source>
        <dbReference type="ARBA" id="ARBA00009725"/>
    </source>
</evidence>
<comment type="caution">
    <text evidence="5">The sequence shown here is derived from an EMBL/GenBank/DDBJ whole genome shotgun (WGS) entry which is preliminary data.</text>
</comment>
<dbReference type="PANTHER" id="PTHR22809">
    <property type="entry name" value="METHYLTRANSFERASE-RELATED"/>
    <property type="match status" value="1"/>
</dbReference>
<dbReference type="VEuPathDB" id="TriTrypDB:TM35_000121070"/>
<evidence type="ECO:0000256" key="3">
    <source>
        <dbReference type="ARBA" id="ARBA00022679"/>
    </source>
</evidence>
<organism evidence="5 6">
    <name type="scientific">Trypanosoma theileri</name>
    <dbReference type="NCBI Taxonomy" id="67003"/>
    <lineage>
        <taxon>Eukaryota</taxon>
        <taxon>Discoba</taxon>
        <taxon>Euglenozoa</taxon>
        <taxon>Kinetoplastea</taxon>
        <taxon>Metakinetoplastina</taxon>
        <taxon>Trypanosomatida</taxon>
        <taxon>Trypanosomatidae</taxon>
        <taxon>Trypanosoma</taxon>
    </lineage>
</organism>
<comment type="function">
    <text evidence="4">S-adenosyl-L-methionine-dependent methyltransferase.</text>
</comment>
<dbReference type="OrthoDB" id="417697at2759"/>
<dbReference type="SUPFAM" id="SSF53335">
    <property type="entry name" value="S-adenosyl-L-methionine-dependent methyltransferases"/>
    <property type="match status" value="1"/>
</dbReference>
<dbReference type="Proteomes" id="UP000192257">
    <property type="component" value="Unassembled WGS sequence"/>
</dbReference>
<proteinExistence type="inferred from homology"/>
<gene>
    <name evidence="5" type="ORF">TM35_000121070</name>
</gene>
<dbReference type="GO" id="GO:0032259">
    <property type="term" value="P:methylation"/>
    <property type="evidence" value="ECO:0007669"/>
    <property type="project" value="UniProtKB-KW"/>
</dbReference>
<dbReference type="EMBL" id="NBCO01000012">
    <property type="protein sequence ID" value="ORC89332.1"/>
    <property type="molecule type" value="Genomic_DNA"/>
</dbReference>
<dbReference type="GO" id="GO:0008757">
    <property type="term" value="F:S-adenosylmethionine-dependent methyltransferase activity"/>
    <property type="evidence" value="ECO:0007669"/>
    <property type="project" value="UniProtKB-ARBA"/>
</dbReference>
<dbReference type="RefSeq" id="XP_028883398.1">
    <property type="nucleotide sequence ID" value="XM_029025082.1"/>
</dbReference>
<evidence type="ECO:0000256" key="2">
    <source>
        <dbReference type="ARBA" id="ARBA00022603"/>
    </source>
</evidence>
<dbReference type="InterPro" id="IPR026113">
    <property type="entry name" value="METTL2/6/8-like"/>
</dbReference>
<accession>A0A1X0NXB7</accession>
<dbReference type="Pfam" id="PF13489">
    <property type="entry name" value="Methyltransf_23"/>
    <property type="match status" value="1"/>
</dbReference>
<protein>
    <recommendedName>
        <fullName evidence="4">tRNA N(3)-methylcytidine methyltransferase</fullName>
        <ecNumber evidence="4">2.1.1.-</ecNumber>
    </recommendedName>
</protein>
<reference evidence="5 6" key="1">
    <citation type="submission" date="2017-03" db="EMBL/GenBank/DDBJ databases">
        <title>An alternative strategy for trypanosome survival in the mammalian bloodstream revealed through genome and transcriptome analysis of the ubiquitous bovine parasite Trypanosoma (Megatrypanum) theileri.</title>
        <authorList>
            <person name="Kelly S."/>
            <person name="Ivens A."/>
            <person name="Mott A."/>
            <person name="O'Neill E."/>
            <person name="Emms D."/>
            <person name="Macleod O."/>
            <person name="Voorheis P."/>
            <person name="Matthews J."/>
            <person name="Matthews K."/>
            <person name="Carrington M."/>
        </authorList>
    </citation>
    <scope>NUCLEOTIDE SEQUENCE [LARGE SCALE GENOMIC DNA]</scope>
    <source>
        <strain evidence="5">Edinburgh</strain>
    </source>
</reference>
<dbReference type="GO" id="GO:0008173">
    <property type="term" value="F:RNA methyltransferase activity"/>
    <property type="evidence" value="ECO:0007669"/>
    <property type="project" value="UniProtKB-ARBA"/>
</dbReference>
<dbReference type="PANTHER" id="PTHR22809:SF14">
    <property type="entry name" value="TRNA N(3)-METHYLCYTIDINE METHYLTRANSFERASE"/>
    <property type="match status" value="1"/>
</dbReference>
<dbReference type="STRING" id="67003.A0A1X0NXB7"/>